<feature type="domain" description="RDRP3-5 N-terminal" evidence="2">
    <location>
        <begin position="57"/>
        <end position="122"/>
    </location>
</feature>
<dbReference type="InterPro" id="IPR058697">
    <property type="entry name" value="RDRP3-5_N"/>
</dbReference>
<feature type="region of interest" description="Disordered" evidence="1">
    <location>
        <begin position="153"/>
        <end position="178"/>
    </location>
</feature>
<reference evidence="3" key="1">
    <citation type="journal article" date="2019" name="Science">
        <title>Mutation of a bHLH transcription factor allowed almond domestication.</title>
        <authorList>
            <person name="Sanchez-Perez R."/>
            <person name="Pavan S."/>
            <person name="Mazzeo R."/>
            <person name="Moldovan C."/>
            <person name="Aiese Cigliano R."/>
            <person name="Del Cueto J."/>
            <person name="Ricciardi F."/>
            <person name="Lotti C."/>
            <person name="Ricciardi L."/>
            <person name="Dicenta F."/>
            <person name="Lopez-Marques R.L."/>
            <person name="Lindberg Moller B."/>
        </authorList>
    </citation>
    <scope>NUCLEOTIDE SEQUENCE</scope>
</reference>
<proteinExistence type="predicted"/>
<evidence type="ECO:0000313" key="3">
    <source>
        <dbReference type="EMBL" id="BBH08356.1"/>
    </source>
</evidence>
<dbReference type="Pfam" id="PF26249">
    <property type="entry name" value="4HB_RdRP3_N"/>
    <property type="match status" value="1"/>
</dbReference>
<accession>A0A4Y1RX99</accession>
<organism evidence="3">
    <name type="scientific">Prunus dulcis</name>
    <name type="common">Almond</name>
    <name type="synonym">Amygdalus dulcis</name>
    <dbReference type="NCBI Taxonomy" id="3755"/>
    <lineage>
        <taxon>Eukaryota</taxon>
        <taxon>Viridiplantae</taxon>
        <taxon>Streptophyta</taxon>
        <taxon>Embryophyta</taxon>
        <taxon>Tracheophyta</taxon>
        <taxon>Spermatophyta</taxon>
        <taxon>Magnoliopsida</taxon>
        <taxon>eudicotyledons</taxon>
        <taxon>Gunneridae</taxon>
        <taxon>Pentapetalae</taxon>
        <taxon>rosids</taxon>
        <taxon>fabids</taxon>
        <taxon>Rosales</taxon>
        <taxon>Rosaceae</taxon>
        <taxon>Amygdaloideae</taxon>
        <taxon>Amygdaleae</taxon>
        <taxon>Prunus</taxon>
    </lineage>
</organism>
<sequence>MDYIEMADAADHLSSPINHFHSSSSNDMVEPQTAMADDACIQPQPQPQLQQQQQQQHIALPPLVEDLLNQLCNERKQPQPNYDVRRRLGLLGEEKALQLLHEINEAKVIKTLSGFITWMIRNKPQYQCPSPSPSPSKYCPASLLQTQLSASPFTPSVHKEQPGRDHGGLRPRYSYSSASPSKALRVSSYQGPSYAPPSTITPVQLFKDALPLPQPFTQEMSAGWFSQSCSEIEDRIFRHCPCLLAFQQEKEKKKAQAKADTVDKENPPAIERENSAKLPMQILGGVRKGPTPHPRRYPRRQYYALTNIHSAQKSSPRPAEHPSSSHSVRAVQLATTSSAVPETQPSTLEKGIGAQAMAPVGEDELVGQANTTGYPRRSPQNWRVFILCSAEITMNPSAEDGRSLAMLSGDIFDFLDQWDASISSAEAFTCLATSSTTTGALPDYGAEALLRSYKDGDLISLEDKDERNKLKAAIETLASFGFFPDPRSAAMITYLFGQVEKFAPRRRSFLEEQRIAQGLEQRITSCSATMRKKIEIARQMQHEAADIDEKVRQLQEKKAGIVAKVSRLFGAIGLSRLSFDRM</sequence>
<evidence type="ECO:0000259" key="2">
    <source>
        <dbReference type="Pfam" id="PF26249"/>
    </source>
</evidence>
<dbReference type="EMBL" id="AP019303">
    <property type="protein sequence ID" value="BBH08356.1"/>
    <property type="molecule type" value="Genomic_DNA"/>
</dbReference>
<protein>
    <recommendedName>
        <fullName evidence="2">RDRP3-5 N-terminal domain-containing protein</fullName>
    </recommendedName>
</protein>
<evidence type="ECO:0000256" key="1">
    <source>
        <dbReference type="SAM" id="MobiDB-lite"/>
    </source>
</evidence>
<dbReference type="AlphaFoldDB" id="A0A4Y1RX99"/>
<feature type="compositionally biased region" description="Basic and acidic residues" evidence="1">
    <location>
        <begin position="157"/>
        <end position="168"/>
    </location>
</feature>
<gene>
    <name evidence="3" type="ORF">Prudu_020519</name>
</gene>
<name>A0A4Y1RX99_PRUDU</name>
<feature type="region of interest" description="Disordered" evidence="1">
    <location>
        <begin position="310"/>
        <end position="329"/>
    </location>
</feature>